<dbReference type="PANTHER" id="PTHR13501">
    <property type="entry name" value="CHLOROPLAST 50S RIBOSOMAL PROTEIN L22-RELATED"/>
    <property type="match status" value="1"/>
</dbReference>
<evidence type="ECO:0000256" key="4">
    <source>
        <dbReference type="ARBA" id="ARBA00022980"/>
    </source>
</evidence>
<comment type="function">
    <text evidence="7">The globular domain of the protein is located near the polypeptide exit tunnel on the outside of the subunit, while an extended beta-hairpin is found that lines the wall of the exit tunnel in the center of the 70S ribosome.</text>
</comment>
<dbReference type="Pfam" id="PF00237">
    <property type="entry name" value="Ribosomal_L22"/>
    <property type="match status" value="1"/>
</dbReference>
<evidence type="ECO:0000256" key="6">
    <source>
        <dbReference type="ARBA" id="ARBA00035207"/>
    </source>
</evidence>
<evidence type="ECO:0000256" key="1">
    <source>
        <dbReference type="ARBA" id="ARBA00009451"/>
    </source>
</evidence>
<protein>
    <recommendedName>
        <fullName evidence="6 7">Large ribosomal subunit protein uL22</fullName>
    </recommendedName>
</protein>
<dbReference type="SUPFAM" id="SSF54843">
    <property type="entry name" value="Ribosomal protein L22"/>
    <property type="match status" value="1"/>
</dbReference>
<dbReference type="GO" id="GO:0003735">
    <property type="term" value="F:structural constituent of ribosome"/>
    <property type="evidence" value="ECO:0007669"/>
    <property type="project" value="InterPro"/>
</dbReference>
<sequence length="113" mass="12816">MAVKSVGRYIKVSPRKARLVIDMIRGRHVQEALDILQDSPKAVSENIEKIVRVAVANAEDTEAVADVDRLYVKEAYVDQGPTMKRFRPRAMGRATRIRKRTSHITVVLDEKSE</sequence>
<comment type="caution">
    <text evidence="11">The sequence shown here is derived from an EMBL/GenBank/DDBJ whole genome shotgun (WGS) entry which is preliminary data.</text>
</comment>
<dbReference type="AlphaFoldDB" id="A0A2G6E2I3"/>
<dbReference type="PANTHER" id="PTHR13501:SF8">
    <property type="entry name" value="LARGE RIBOSOMAL SUBUNIT PROTEIN UL22M"/>
    <property type="match status" value="1"/>
</dbReference>
<keyword evidence="2 7" id="KW-0699">rRNA-binding</keyword>
<dbReference type="InterPro" id="IPR047867">
    <property type="entry name" value="Ribosomal_uL22_bac/org-type"/>
</dbReference>
<dbReference type="PROSITE" id="PS00464">
    <property type="entry name" value="RIBOSOMAL_L22"/>
    <property type="match status" value="1"/>
</dbReference>
<gene>
    <name evidence="7" type="primary">rplV</name>
    <name evidence="11" type="ORF">CSB45_13360</name>
</gene>
<keyword evidence="5 7" id="KW-0687">Ribonucleoprotein</keyword>
<dbReference type="InterPro" id="IPR036394">
    <property type="entry name" value="Ribosomal_uL22_sf"/>
</dbReference>
<evidence type="ECO:0000256" key="5">
    <source>
        <dbReference type="ARBA" id="ARBA00023274"/>
    </source>
</evidence>
<evidence type="ECO:0000313" key="11">
    <source>
        <dbReference type="EMBL" id="PID55938.1"/>
    </source>
</evidence>
<dbReference type="HAMAP" id="MF_01331_B">
    <property type="entry name" value="Ribosomal_uL22_B"/>
    <property type="match status" value="1"/>
</dbReference>
<evidence type="ECO:0000256" key="9">
    <source>
        <dbReference type="RuleBase" id="RU004006"/>
    </source>
</evidence>
<dbReference type="GO" id="GO:0006412">
    <property type="term" value="P:translation"/>
    <property type="evidence" value="ECO:0007669"/>
    <property type="project" value="UniProtKB-UniRule"/>
</dbReference>
<comment type="similarity">
    <text evidence="1 7 8">Belongs to the universal ribosomal protein uL22 family.</text>
</comment>
<accession>A0A2G6E2I3</accession>
<dbReference type="NCBIfam" id="TIGR01044">
    <property type="entry name" value="rplV_bact"/>
    <property type="match status" value="1"/>
</dbReference>
<dbReference type="CDD" id="cd00336">
    <property type="entry name" value="Ribosomal_L22"/>
    <property type="match status" value="1"/>
</dbReference>
<dbReference type="InterPro" id="IPR001063">
    <property type="entry name" value="Ribosomal_uL22"/>
</dbReference>
<dbReference type="GO" id="GO:0019843">
    <property type="term" value="F:rRNA binding"/>
    <property type="evidence" value="ECO:0007669"/>
    <property type="project" value="UniProtKB-UniRule"/>
</dbReference>
<evidence type="ECO:0000256" key="10">
    <source>
        <dbReference type="RuleBase" id="RU004008"/>
    </source>
</evidence>
<dbReference type="InterPro" id="IPR005727">
    <property type="entry name" value="Ribosomal_uL22_bac/chlpt-type"/>
</dbReference>
<comment type="subunit">
    <text evidence="7 9">Part of the 50S ribosomal subunit.</text>
</comment>
<keyword evidence="4 7" id="KW-0689">Ribosomal protein</keyword>
<name>A0A2G6E2I3_9BACT</name>
<evidence type="ECO:0000313" key="12">
    <source>
        <dbReference type="Proteomes" id="UP000229740"/>
    </source>
</evidence>
<organism evidence="11 12">
    <name type="scientific">candidate division KSB3 bacterium</name>
    <dbReference type="NCBI Taxonomy" id="2044937"/>
    <lineage>
        <taxon>Bacteria</taxon>
        <taxon>candidate division KSB3</taxon>
    </lineage>
</organism>
<comment type="function">
    <text evidence="7 10">This protein binds specifically to 23S rRNA; its binding is stimulated by other ribosomal proteins, e.g., L4, L17, and L20. It is important during the early stages of 50S assembly. It makes multiple contacts with different domains of the 23S rRNA in the assembled 50S subunit and ribosome.</text>
</comment>
<evidence type="ECO:0000256" key="2">
    <source>
        <dbReference type="ARBA" id="ARBA00022730"/>
    </source>
</evidence>
<evidence type="ECO:0000256" key="7">
    <source>
        <dbReference type="HAMAP-Rule" id="MF_01331"/>
    </source>
</evidence>
<dbReference type="EMBL" id="PDPS01000040">
    <property type="protein sequence ID" value="PID55938.1"/>
    <property type="molecule type" value="Genomic_DNA"/>
</dbReference>
<dbReference type="InterPro" id="IPR018260">
    <property type="entry name" value="Ribosomal_uL22_CS"/>
</dbReference>
<reference evidence="11 12" key="1">
    <citation type="submission" date="2017-10" db="EMBL/GenBank/DDBJ databases">
        <title>Novel microbial diversity and functional potential in the marine mammal oral microbiome.</title>
        <authorList>
            <person name="Dudek N.K."/>
            <person name="Sun C.L."/>
            <person name="Burstein D."/>
            <person name="Kantor R.S."/>
            <person name="Aliaga Goltsman D.S."/>
            <person name="Bik E.M."/>
            <person name="Thomas B.C."/>
            <person name="Banfield J.F."/>
            <person name="Relman D.A."/>
        </authorList>
    </citation>
    <scope>NUCLEOTIDE SEQUENCE [LARGE SCALE GENOMIC DNA]</scope>
    <source>
        <strain evidence="11">DOLZORAL124_49_17</strain>
    </source>
</reference>
<evidence type="ECO:0000256" key="3">
    <source>
        <dbReference type="ARBA" id="ARBA00022884"/>
    </source>
</evidence>
<dbReference type="GO" id="GO:0022625">
    <property type="term" value="C:cytosolic large ribosomal subunit"/>
    <property type="evidence" value="ECO:0007669"/>
    <property type="project" value="TreeGrafter"/>
</dbReference>
<dbReference type="Gene3D" id="3.90.470.10">
    <property type="entry name" value="Ribosomal protein L22/L17"/>
    <property type="match status" value="1"/>
</dbReference>
<evidence type="ECO:0000256" key="8">
    <source>
        <dbReference type="RuleBase" id="RU004005"/>
    </source>
</evidence>
<dbReference type="Proteomes" id="UP000229740">
    <property type="component" value="Unassembled WGS sequence"/>
</dbReference>
<proteinExistence type="inferred from homology"/>
<keyword evidence="3 7" id="KW-0694">RNA-binding</keyword>